<dbReference type="InterPro" id="IPR004273">
    <property type="entry name" value="Dynein_heavy_D6_P-loop"/>
</dbReference>
<dbReference type="PANTHER" id="PTHR45703:SF22">
    <property type="entry name" value="DYNEIN CYTOPLASMIC 2 HEAVY CHAIN 1"/>
    <property type="match status" value="1"/>
</dbReference>
<evidence type="ECO:0000313" key="4">
    <source>
        <dbReference type="EMBL" id="KUF93462.1"/>
    </source>
</evidence>
<dbReference type="AlphaFoldDB" id="A0A0W8DAQ7"/>
<dbReference type="GO" id="GO:0008569">
    <property type="term" value="F:minus-end-directed microtubule motor activity"/>
    <property type="evidence" value="ECO:0007669"/>
    <property type="project" value="InterPro"/>
</dbReference>
<evidence type="ECO:0000259" key="2">
    <source>
        <dbReference type="Pfam" id="PF18198"/>
    </source>
</evidence>
<organism evidence="4 5">
    <name type="scientific">Phytophthora nicotianae</name>
    <name type="common">Potato buckeye rot agent</name>
    <name type="synonym">Phytophthora parasitica</name>
    <dbReference type="NCBI Taxonomy" id="4792"/>
    <lineage>
        <taxon>Eukaryota</taxon>
        <taxon>Sar</taxon>
        <taxon>Stramenopiles</taxon>
        <taxon>Oomycota</taxon>
        <taxon>Peronosporomycetes</taxon>
        <taxon>Peronosporales</taxon>
        <taxon>Peronosporaceae</taxon>
        <taxon>Phytophthora</taxon>
    </lineage>
</organism>
<dbReference type="InterPro" id="IPR041228">
    <property type="entry name" value="Dynein_C"/>
</dbReference>
<dbReference type="Pfam" id="PF18198">
    <property type="entry name" value="AAA_lid_11"/>
    <property type="match status" value="1"/>
</dbReference>
<sequence>MQLKSLTPPSLDFKVIGTEEATNTTPVLLLTTAGADPSKELEEVATSVVGKGHYFEVAMGGGQQEKALNLLKSTAEHGEWLCLQNLHLVIAWLPVLEKEFSALNASHKFRLWLTTEPHDAFPGSGGIDWQTLHGLMENAIYGGRIDNPYDLRVLRCNLTEYFSQELLSGQKSLIRGVKLPQSTQHVDFLDIIDRFPDVDAPAMFGLPDNIERSMQRSLSGQVIAQLKALSSSEAEATTFDREKWRAQLGPLLETWGKLTTGFQLEGTSLSSSTGKNLQAMAPADAFVALENDYALDLVQQVNTSLQALKKVIYGTGLLTPAIQTVAKALLKGVVPTEWATQWEGSENVGTWLRGLAMRKRALSEWQEAVGSGQLLTKGLDLSELLHPGTFLNALRQQSAREQKCSMDGMKLLSCWERDRLSGTKVEWFELTRLLLQGASFEGGTLLEAVSDAQELVAVPSCYVAFVREDAQEMYEKENCIKTPLYYATDRERMLVEISVPIGGDRARWVLAGVALFLGE</sequence>
<dbReference type="Gene3D" id="3.40.50.300">
    <property type="entry name" value="P-loop containing nucleotide triphosphate hydrolases"/>
    <property type="match status" value="1"/>
</dbReference>
<dbReference type="PANTHER" id="PTHR45703">
    <property type="entry name" value="DYNEIN HEAVY CHAIN"/>
    <property type="match status" value="1"/>
</dbReference>
<name>A0A0W8DAQ7_PHYNI</name>
<dbReference type="Gene3D" id="1.20.1270.280">
    <property type="match status" value="1"/>
</dbReference>
<dbReference type="GO" id="GO:0051959">
    <property type="term" value="F:dynein light intermediate chain binding"/>
    <property type="evidence" value="ECO:0007669"/>
    <property type="project" value="InterPro"/>
</dbReference>
<dbReference type="Proteomes" id="UP000054636">
    <property type="component" value="Unassembled WGS sequence"/>
</dbReference>
<dbReference type="Pfam" id="PF18199">
    <property type="entry name" value="Dynein_C"/>
    <property type="match status" value="1"/>
</dbReference>
<comment type="caution">
    <text evidence="4">The sequence shown here is derived from an EMBL/GenBank/DDBJ whole genome shotgun (WGS) entry which is preliminary data.</text>
</comment>
<feature type="domain" description="Dynein heavy chain C-terminal" evidence="3">
    <location>
        <begin position="251"/>
        <end position="517"/>
    </location>
</feature>
<dbReference type="InterPro" id="IPR026983">
    <property type="entry name" value="DHC"/>
</dbReference>
<proteinExistence type="predicted"/>
<protein>
    <submittedName>
        <fullName evidence="4">Catalase</fullName>
    </submittedName>
</protein>
<dbReference type="InterPro" id="IPR043160">
    <property type="entry name" value="Dynein_C_barrel"/>
</dbReference>
<dbReference type="GO" id="GO:0030286">
    <property type="term" value="C:dynein complex"/>
    <property type="evidence" value="ECO:0007669"/>
    <property type="project" value="InterPro"/>
</dbReference>
<dbReference type="InterPro" id="IPR027417">
    <property type="entry name" value="P-loop_NTPase"/>
</dbReference>
<reference evidence="4 5" key="1">
    <citation type="submission" date="2015-11" db="EMBL/GenBank/DDBJ databases">
        <title>Genomes and virulence difference between two physiological races of Phytophthora nicotianae.</title>
        <authorList>
            <person name="Liu H."/>
            <person name="Ma X."/>
            <person name="Yu H."/>
            <person name="Fang D."/>
            <person name="Li Y."/>
            <person name="Wang X."/>
            <person name="Wang W."/>
            <person name="Dong Y."/>
            <person name="Xiao B."/>
        </authorList>
    </citation>
    <scope>NUCLEOTIDE SEQUENCE [LARGE SCALE GENOMIC DNA]</scope>
    <source>
        <strain evidence="5">race 1</strain>
    </source>
</reference>
<dbReference type="InterPro" id="IPR041658">
    <property type="entry name" value="AAA_lid_11"/>
</dbReference>
<dbReference type="Pfam" id="PF03028">
    <property type="entry name" value="Dynein_heavy"/>
    <property type="match status" value="1"/>
</dbReference>
<gene>
    <name evidence="4" type="ORF">AM588_10011262</name>
</gene>
<dbReference type="EMBL" id="LNFP01000382">
    <property type="protein sequence ID" value="KUF93462.1"/>
    <property type="molecule type" value="Genomic_DNA"/>
</dbReference>
<feature type="domain" description="Dynein heavy chain AAA lid" evidence="2">
    <location>
        <begin position="126"/>
        <end position="209"/>
    </location>
</feature>
<feature type="domain" description="Dynein heavy chain region D6 P-loop" evidence="1">
    <location>
        <begin position="23"/>
        <end position="122"/>
    </location>
</feature>
<dbReference type="Gene3D" id="3.10.490.20">
    <property type="match status" value="1"/>
</dbReference>
<accession>A0A0W8DAQ7</accession>
<evidence type="ECO:0000259" key="1">
    <source>
        <dbReference type="Pfam" id="PF03028"/>
    </source>
</evidence>
<dbReference type="GO" id="GO:0007018">
    <property type="term" value="P:microtubule-based movement"/>
    <property type="evidence" value="ECO:0007669"/>
    <property type="project" value="InterPro"/>
</dbReference>
<evidence type="ECO:0000259" key="3">
    <source>
        <dbReference type="Pfam" id="PF18199"/>
    </source>
</evidence>
<dbReference type="GO" id="GO:0045505">
    <property type="term" value="F:dynein intermediate chain binding"/>
    <property type="evidence" value="ECO:0007669"/>
    <property type="project" value="InterPro"/>
</dbReference>
<evidence type="ECO:0000313" key="5">
    <source>
        <dbReference type="Proteomes" id="UP000054636"/>
    </source>
</evidence>